<feature type="compositionally biased region" description="Polar residues" evidence="1">
    <location>
        <begin position="40"/>
        <end position="56"/>
    </location>
</feature>
<evidence type="ECO:0000313" key="2">
    <source>
        <dbReference type="Proteomes" id="UP001652661"/>
    </source>
</evidence>
<organism evidence="2 3">
    <name type="scientific">Drosophila kikkawai</name>
    <name type="common">Fruit fly</name>
    <dbReference type="NCBI Taxonomy" id="30033"/>
    <lineage>
        <taxon>Eukaryota</taxon>
        <taxon>Metazoa</taxon>
        <taxon>Ecdysozoa</taxon>
        <taxon>Arthropoda</taxon>
        <taxon>Hexapoda</taxon>
        <taxon>Insecta</taxon>
        <taxon>Pterygota</taxon>
        <taxon>Neoptera</taxon>
        <taxon>Endopterygota</taxon>
        <taxon>Diptera</taxon>
        <taxon>Brachycera</taxon>
        <taxon>Muscomorpha</taxon>
        <taxon>Ephydroidea</taxon>
        <taxon>Drosophilidae</taxon>
        <taxon>Drosophila</taxon>
        <taxon>Sophophora</taxon>
    </lineage>
</organism>
<dbReference type="OrthoDB" id="7873286at2759"/>
<dbReference type="GeneID" id="108085499"/>
<sequence>MKTEKKEQSTVRKRTVSRVNSDSSKNGQGSSANPLKKLKSNSAKVPKNTPSQSGSTGLLGLRSFSQALPFKGLNPNGFSREPGKKAETIWFTRNARQTSKVDAKKITSEEEERSRTIKAICMRLQDIDVPENIGIVEGPVSFEEIFDVLGLDEKGEERKETQVEPTRSECKVEPPVVKVPVKSLPDNWEMLEPARSEVKVEPPVIKEPVKSLPDDWDMYLPSTSQAAKARMMMQ</sequence>
<feature type="compositionally biased region" description="Polar residues" evidence="1">
    <location>
        <begin position="17"/>
        <end position="33"/>
    </location>
</feature>
<gene>
    <name evidence="3" type="primary">LOC108085499</name>
</gene>
<keyword evidence="2" id="KW-1185">Reference proteome</keyword>
<dbReference type="Proteomes" id="UP001652661">
    <property type="component" value="Chromosome 3L"/>
</dbReference>
<name>A0A6P4JSC8_DROKI</name>
<evidence type="ECO:0000313" key="3">
    <source>
        <dbReference type="RefSeq" id="XP_017037609.1"/>
    </source>
</evidence>
<evidence type="ECO:0000256" key="1">
    <source>
        <dbReference type="SAM" id="MobiDB-lite"/>
    </source>
</evidence>
<proteinExistence type="predicted"/>
<accession>A0A6P4JSC8</accession>
<dbReference type="RefSeq" id="XP_017037609.1">
    <property type="nucleotide sequence ID" value="XM_017182120.3"/>
</dbReference>
<feature type="compositionally biased region" description="Basic and acidic residues" evidence="1">
    <location>
        <begin position="1"/>
        <end position="10"/>
    </location>
</feature>
<dbReference type="AlphaFoldDB" id="A0A6P4JSC8"/>
<reference evidence="3" key="1">
    <citation type="submission" date="2025-08" db="UniProtKB">
        <authorList>
            <consortium name="RefSeq"/>
        </authorList>
    </citation>
    <scope>IDENTIFICATION</scope>
    <source>
        <strain evidence="3">14028-0561.14</strain>
        <tissue evidence="3">Whole fly</tissue>
    </source>
</reference>
<protein>
    <submittedName>
        <fullName evidence="3">Uncharacterized protein</fullName>
    </submittedName>
</protein>
<feature type="region of interest" description="Disordered" evidence="1">
    <location>
        <begin position="1"/>
        <end position="60"/>
    </location>
</feature>